<dbReference type="RefSeq" id="WP_151652542.1">
    <property type="nucleotide sequence ID" value="NZ_WBVX01000022.1"/>
</dbReference>
<dbReference type="EMBL" id="WBVX01000022">
    <property type="protein sequence ID" value="KAB2681777.1"/>
    <property type="molecule type" value="Genomic_DNA"/>
</dbReference>
<reference evidence="1 2" key="1">
    <citation type="submission" date="2019-09" db="EMBL/GenBank/DDBJ databases">
        <title>Taxonomic organization of the family Brucellaceae based on a phylogenomic approach.</title>
        <authorList>
            <person name="Leclercq S."/>
            <person name="Cloeckaert A."/>
            <person name="Zygmunt M.S."/>
        </authorList>
    </citation>
    <scope>NUCLEOTIDE SEQUENCE [LARGE SCALE GENOMIC DNA]</scope>
    <source>
        <strain evidence="1 2">WS1830</strain>
    </source>
</reference>
<name>A0A6L3YEF7_9HYPH</name>
<gene>
    <name evidence="1" type="ORF">F9L08_19135</name>
</gene>
<proteinExistence type="predicted"/>
<organism evidence="1 2">
    <name type="scientific">Brucella tritici</name>
    <dbReference type="NCBI Taxonomy" id="94626"/>
    <lineage>
        <taxon>Bacteria</taxon>
        <taxon>Pseudomonadati</taxon>
        <taxon>Pseudomonadota</taxon>
        <taxon>Alphaproteobacteria</taxon>
        <taxon>Hyphomicrobiales</taxon>
        <taxon>Brucellaceae</taxon>
        <taxon>Brucella/Ochrobactrum group</taxon>
        <taxon>Brucella</taxon>
    </lineage>
</organism>
<protein>
    <submittedName>
        <fullName evidence="1">Uncharacterized protein</fullName>
    </submittedName>
</protein>
<dbReference type="Proteomes" id="UP000481643">
    <property type="component" value="Unassembled WGS sequence"/>
</dbReference>
<dbReference type="Pfam" id="PF06892">
    <property type="entry name" value="Phage_CP76"/>
    <property type="match status" value="1"/>
</dbReference>
<dbReference type="AlphaFoldDB" id="A0A6L3YEF7"/>
<evidence type="ECO:0000313" key="2">
    <source>
        <dbReference type="Proteomes" id="UP000481643"/>
    </source>
</evidence>
<accession>A0A6L3YEF7</accession>
<evidence type="ECO:0000313" key="1">
    <source>
        <dbReference type="EMBL" id="KAB2681777.1"/>
    </source>
</evidence>
<comment type="caution">
    <text evidence="1">The sequence shown here is derived from an EMBL/GenBank/DDBJ whole genome shotgun (WGS) entry which is preliminary data.</text>
</comment>
<dbReference type="GO" id="GO:0003677">
    <property type="term" value="F:DNA binding"/>
    <property type="evidence" value="ECO:0007669"/>
    <property type="project" value="InterPro"/>
</dbReference>
<sequence>MRTISEPERRTLKAATDGAYVLSGGISRILDFTRVSTSQLSKYASFGEDNTDSFAPIDVAIEIDRAAKSPTITKEMAALLGYELVPVGIRSDIAASPAPITEKDAMRILKEGMDVSQAIVVALTDNRIDAAERKNIGKEARELIRVMEDLVRRLEAGT</sequence>
<dbReference type="InterPro" id="IPR009679">
    <property type="entry name" value="Phage_186_CII-like"/>
</dbReference>